<evidence type="ECO:0000256" key="10">
    <source>
        <dbReference type="ARBA" id="ARBA00023242"/>
    </source>
</evidence>
<dbReference type="Pfam" id="PF21240">
    <property type="entry name" value="Nup98_GLEBS"/>
    <property type="match status" value="1"/>
</dbReference>
<dbReference type="AlphaFoldDB" id="A0A3M7RE48"/>
<evidence type="ECO:0000256" key="3">
    <source>
        <dbReference type="ARBA" id="ARBA00008926"/>
    </source>
</evidence>
<dbReference type="GO" id="GO:0000973">
    <property type="term" value="P:post-transcriptional tethering of RNA polymerase II gene DNA at nuclear periphery"/>
    <property type="evidence" value="ECO:0007669"/>
    <property type="project" value="TreeGrafter"/>
</dbReference>
<dbReference type="FunFam" id="1.10.10.2360:FF:000001">
    <property type="entry name" value="Nuclear pore complex protein Nup98-Nup96"/>
    <property type="match status" value="1"/>
</dbReference>
<keyword evidence="6" id="KW-0509">mRNA transport</keyword>
<dbReference type="InterPro" id="IPR037665">
    <property type="entry name" value="Nucleoporin_S59-like"/>
</dbReference>
<protein>
    <recommendedName>
        <fullName evidence="4">Nuclear pore complex protein Nup98-Nup96</fullName>
    </recommendedName>
</protein>
<dbReference type="InterPro" id="IPR008974">
    <property type="entry name" value="TRAF-like"/>
</dbReference>
<keyword evidence="8" id="KW-0811">Translocation</keyword>
<evidence type="ECO:0000256" key="7">
    <source>
        <dbReference type="ARBA" id="ARBA00022927"/>
    </source>
</evidence>
<dbReference type="GO" id="GO:0031965">
    <property type="term" value="C:nuclear membrane"/>
    <property type="evidence" value="ECO:0007669"/>
    <property type="project" value="UniProtKB-SubCell"/>
</dbReference>
<evidence type="ECO:0000256" key="8">
    <source>
        <dbReference type="ARBA" id="ARBA00023010"/>
    </source>
</evidence>
<feature type="domain" description="MATH" evidence="11">
    <location>
        <begin position="517"/>
        <end position="647"/>
    </location>
</feature>
<dbReference type="STRING" id="10195.A0A3M7RE48"/>
<dbReference type="GO" id="GO:0044614">
    <property type="term" value="C:nuclear pore cytoplasmic filaments"/>
    <property type="evidence" value="ECO:0007669"/>
    <property type="project" value="TreeGrafter"/>
</dbReference>
<dbReference type="InterPro" id="IPR002083">
    <property type="entry name" value="MATH/TRAF_dom"/>
</dbReference>
<dbReference type="CDD" id="cd00121">
    <property type="entry name" value="MATH"/>
    <property type="match status" value="1"/>
</dbReference>
<keyword evidence="7" id="KW-0653">Protein transport</keyword>
<dbReference type="Proteomes" id="UP000276133">
    <property type="component" value="Unassembled WGS sequence"/>
</dbReference>
<dbReference type="GO" id="GO:0017056">
    <property type="term" value="F:structural constituent of nuclear pore"/>
    <property type="evidence" value="ECO:0007669"/>
    <property type="project" value="TreeGrafter"/>
</dbReference>
<dbReference type="GO" id="GO:0008139">
    <property type="term" value="F:nuclear localization sequence binding"/>
    <property type="evidence" value="ECO:0007669"/>
    <property type="project" value="TreeGrafter"/>
</dbReference>
<dbReference type="Gene3D" id="1.10.10.2360">
    <property type="match status" value="1"/>
</dbReference>
<dbReference type="SUPFAM" id="SSF49599">
    <property type="entry name" value="TRAF domain-like"/>
    <property type="match status" value="1"/>
</dbReference>
<evidence type="ECO:0000313" key="13">
    <source>
        <dbReference type="Proteomes" id="UP000276133"/>
    </source>
</evidence>
<gene>
    <name evidence="12" type="ORF">BpHYR1_030630</name>
</gene>
<organism evidence="12 13">
    <name type="scientific">Brachionus plicatilis</name>
    <name type="common">Marine rotifer</name>
    <name type="synonym">Brachionus muelleri</name>
    <dbReference type="NCBI Taxonomy" id="10195"/>
    <lineage>
        <taxon>Eukaryota</taxon>
        <taxon>Metazoa</taxon>
        <taxon>Spiralia</taxon>
        <taxon>Gnathifera</taxon>
        <taxon>Rotifera</taxon>
        <taxon>Eurotatoria</taxon>
        <taxon>Monogononta</taxon>
        <taxon>Pseudotrocha</taxon>
        <taxon>Ploima</taxon>
        <taxon>Brachionidae</taxon>
        <taxon>Brachionus</taxon>
    </lineage>
</organism>
<dbReference type="GO" id="GO:0003723">
    <property type="term" value="F:RNA binding"/>
    <property type="evidence" value="ECO:0007669"/>
    <property type="project" value="TreeGrafter"/>
</dbReference>
<dbReference type="GO" id="GO:0006606">
    <property type="term" value="P:protein import into nucleus"/>
    <property type="evidence" value="ECO:0007669"/>
    <property type="project" value="TreeGrafter"/>
</dbReference>
<dbReference type="PANTHER" id="PTHR23198">
    <property type="entry name" value="NUCLEOPORIN"/>
    <property type="match status" value="1"/>
</dbReference>
<comment type="similarity">
    <text evidence="3">Belongs to the nucleoporin GLFG family.</text>
</comment>
<sequence length="709" mass="79355">MNSGFSSDSSSPDPNSTCTKSTNLWTLAGINPVQPLFASFENQTGSIFDTSTTTTQIGTGKVKFFPLSGHDSVTNCGVQSSIQTNHQCITAMKEYEGKSLEELRFGDYQANCKFQNSSNFGTSIGLFGSSTQSTSSGYDSSRLFSPSSTVGNLFSTSTTSPNTSSSSLTKPSFDFFGTKQTNTTSSLNTATTTGFGQTIQPFSVLFGTSTAHRTGTSPIVSANPSFSTTGGLFGSSTQHNHQQNPLFGGFSFSTTDKSSSNFPCKINTNHSPPKANISFFDLMKTQFWSNENLNIDEKLSEINVKIILPCGFAAKYDKKIFKKTNFECPVCKDHSISSQDCLNMTRNKLVLVDKLFELKKKIFEEMIKKIEVYKNDTNQYIQNSYDKSRNDIEIQQIDKYCDDLLEKVEFEKDTKESQVNEKIKYLDLTKKAIDSMKIDKSLDVYSRINILKNNNISIDNGIDLVSKFEDYLTESKFKLTDGSKDIDLANLFGELYSREKTSNIFDIDEICEKNRTEATVQLVINDISKFENSKNLNFYSKRCRVGIFEWSIYIKFICTDNREKKLGFYLQCNSIEGLSKFPVDVHAQFTLVDRIDPNNNLTESKNYTFTYQTTQGFDCFIKFYKFSDLINSYYNNKEDSMTFKAYIISKTLNEYGFKGGFVGELSGGFSTQGNQTTSLFETIPASLFGAQTAKTEEGDEEAGNHNSEA</sequence>
<dbReference type="GO" id="GO:0006405">
    <property type="term" value="P:RNA export from nucleus"/>
    <property type="evidence" value="ECO:0007669"/>
    <property type="project" value="TreeGrafter"/>
</dbReference>
<keyword evidence="10" id="KW-0539">Nucleus</keyword>
<dbReference type="PROSITE" id="PS50144">
    <property type="entry name" value="MATH"/>
    <property type="match status" value="1"/>
</dbReference>
<comment type="caution">
    <text evidence="12">The sequence shown here is derived from an EMBL/GenBank/DDBJ whole genome shotgun (WGS) entry which is preliminary data.</text>
</comment>
<keyword evidence="9" id="KW-0906">Nuclear pore complex</keyword>
<keyword evidence="5" id="KW-0813">Transport</keyword>
<name>A0A3M7RE48_BRAPC</name>
<accession>A0A3M7RE48</accession>
<dbReference type="GO" id="GO:0034398">
    <property type="term" value="P:telomere tethering at nuclear periphery"/>
    <property type="evidence" value="ECO:0007669"/>
    <property type="project" value="TreeGrafter"/>
</dbReference>
<evidence type="ECO:0000259" key="11">
    <source>
        <dbReference type="PROSITE" id="PS50144"/>
    </source>
</evidence>
<evidence type="ECO:0000256" key="5">
    <source>
        <dbReference type="ARBA" id="ARBA00022448"/>
    </source>
</evidence>
<proteinExistence type="inferred from homology"/>
<dbReference type="PANTHER" id="PTHR23198:SF6">
    <property type="entry name" value="NUCLEAR PORE COMPLEX PROTEIN NUP98-NUP96"/>
    <property type="match status" value="1"/>
</dbReference>
<evidence type="ECO:0000256" key="2">
    <source>
        <dbReference type="ARBA" id="ARBA00004620"/>
    </source>
</evidence>
<dbReference type="GO" id="GO:0051028">
    <property type="term" value="P:mRNA transport"/>
    <property type="evidence" value="ECO:0007669"/>
    <property type="project" value="UniProtKB-KW"/>
</dbReference>
<evidence type="ECO:0000256" key="4">
    <source>
        <dbReference type="ARBA" id="ARBA00013472"/>
    </source>
</evidence>
<keyword evidence="13" id="KW-1185">Reference proteome</keyword>
<evidence type="ECO:0000256" key="1">
    <source>
        <dbReference type="ARBA" id="ARBA00004567"/>
    </source>
</evidence>
<dbReference type="Pfam" id="PF22486">
    <property type="entry name" value="MATH_2"/>
    <property type="match status" value="1"/>
</dbReference>
<comment type="subcellular location">
    <subcellularLocation>
        <location evidence="2">Nucleus membrane</location>
        <topology evidence="2">Peripheral membrane protein</topology>
        <orientation evidence="2">Nucleoplasmic side</orientation>
    </subcellularLocation>
    <subcellularLocation>
        <location evidence="1">Nucleus</location>
        <location evidence="1">Nuclear pore complex</location>
    </subcellularLocation>
</comment>
<evidence type="ECO:0000256" key="6">
    <source>
        <dbReference type="ARBA" id="ARBA00022816"/>
    </source>
</evidence>
<reference evidence="12 13" key="1">
    <citation type="journal article" date="2018" name="Sci. Rep.">
        <title>Genomic signatures of local adaptation to the degree of environmental predictability in rotifers.</title>
        <authorList>
            <person name="Franch-Gras L."/>
            <person name="Hahn C."/>
            <person name="Garcia-Roger E.M."/>
            <person name="Carmona M.J."/>
            <person name="Serra M."/>
            <person name="Gomez A."/>
        </authorList>
    </citation>
    <scope>NUCLEOTIDE SEQUENCE [LARGE SCALE GENOMIC DNA]</scope>
    <source>
        <strain evidence="12">HYR1</strain>
    </source>
</reference>
<evidence type="ECO:0000313" key="12">
    <source>
        <dbReference type="EMBL" id="RNA21528.1"/>
    </source>
</evidence>
<dbReference type="OrthoDB" id="289038at2759"/>
<dbReference type="Gene3D" id="2.60.210.10">
    <property type="entry name" value="Apoptosis, Tumor Necrosis Factor Receptor Associated Protein 2, Chain A"/>
    <property type="match status" value="1"/>
</dbReference>
<dbReference type="EMBL" id="REGN01003645">
    <property type="protein sequence ID" value="RNA21528.1"/>
    <property type="molecule type" value="Genomic_DNA"/>
</dbReference>
<evidence type="ECO:0000256" key="9">
    <source>
        <dbReference type="ARBA" id="ARBA00023132"/>
    </source>
</evidence>